<protein>
    <submittedName>
        <fullName evidence="1">DNA alkylation repair protein</fullName>
    </submittedName>
</protein>
<comment type="caution">
    <text evidence="1">The sequence shown here is derived from an EMBL/GenBank/DDBJ whole genome shotgun (WGS) entry which is preliminary data.</text>
</comment>
<name>A0A9D1Q0M7_9FIRM</name>
<dbReference type="AlphaFoldDB" id="A0A9D1Q0M7"/>
<proteinExistence type="predicted"/>
<dbReference type="InterPro" id="IPR014825">
    <property type="entry name" value="DNA_alkylation"/>
</dbReference>
<reference evidence="1" key="2">
    <citation type="submission" date="2021-04" db="EMBL/GenBank/DDBJ databases">
        <authorList>
            <person name="Gilroy R."/>
        </authorList>
    </citation>
    <scope>NUCLEOTIDE SEQUENCE</scope>
    <source>
        <strain evidence="1">12435</strain>
    </source>
</reference>
<accession>A0A9D1Q0M7</accession>
<organism evidence="1 2">
    <name type="scientific">Candidatus Protoclostridium stercorigallinarum</name>
    <dbReference type="NCBI Taxonomy" id="2838741"/>
    <lineage>
        <taxon>Bacteria</taxon>
        <taxon>Bacillati</taxon>
        <taxon>Bacillota</taxon>
        <taxon>Clostridia</taxon>
        <taxon>Candidatus Protoclostridium</taxon>
    </lineage>
</organism>
<dbReference type="InterPro" id="IPR016024">
    <property type="entry name" value="ARM-type_fold"/>
</dbReference>
<dbReference type="Gene3D" id="1.25.10.90">
    <property type="match status" value="1"/>
</dbReference>
<sequence length="232" mass="26645">MTYNDVLAELHELAEDGYREFSARLVRSGREVLGVRMPALRKLAKRIKKEYPGFAGEFFARPATTHEEVLLCGFQTGRAYEENVRLLSRLIPLTDSWAQTDCVITKFAWAPDKERLVRDFAFLLGGGEFERRAFIILLMTNCMEEGDFRLIEEYLPRVRFGEYYVDMAAAWLLCEAVIHHPERGDALLSAPFVTPSVLSKTRRKIKESYRTGINPCARRALRSDAKSAAFRR</sequence>
<reference evidence="1" key="1">
    <citation type="journal article" date="2021" name="PeerJ">
        <title>Extensive microbial diversity within the chicken gut microbiome revealed by metagenomics and culture.</title>
        <authorList>
            <person name="Gilroy R."/>
            <person name="Ravi A."/>
            <person name="Getino M."/>
            <person name="Pursley I."/>
            <person name="Horton D.L."/>
            <person name="Alikhan N.F."/>
            <person name="Baker D."/>
            <person name="Gharbi K."/>
            <person name="Hall N."/>
            <person name="Watson M."/>
            <person name="Adriaenssens E.M."/>
            <person name="Foster-Nyarko E."/>
            <person name="Jarju S."/>
            <person name="Secka A."/>
            <person name="Antonio M."/>
            <person name="Oren A."/>
            <person name="Chaudhuri R.R."/>
            <person name="La Ragione R."/>
            <person name="Hildebrand F."/>
            <person name="Pallen M.J."/>
        </authorList>
    </citation>
    <scope>NUCLEOTIDE SEQUENCE</scope>
    <source>
        <strain evidence="1">12435</strain>
    </source>
</reference>
<evidence type="ECO:0000313" key="1">
    <source>
        <dbReference type="EMBL" id="HIW03084.1"/>
    </source>
</evidence>
<dbReference type="CDD" id="cd06561">
    <property type="entry name" value="AlkD_like"/>
    <property type="match status" value="1"/>
</dbReference>
<dbReference type="Pfam" id="PF08713">
    <property type="entry name" value="DNA_alkylation"/>
    <property type="match status" value="1"/>
</dbReference>
<evidence type="ECO:0000313" key="2">
    <source>
        <dbReference type="Proteomes" id="UP000823990"/>
    </source>
</evidence>
<gene>
    <name evidence="1" type="ORF">H9892_07075</name>
</gene>
<dbReference type="Proteomes" id="UP000823990">
    <property type="component" value="Unassembled WGS sequence"/>
</dbReference>
<dbReference type="SUPFAM" id="SSF48371">
    <property type="entry name" value="ARM repeat"/>
    <property type="match status" value="1"/>
</dbReference>
<dbReference type="EMBL" id="DXHS01000120">
    <property type="protein sequence ID" value="HIW03084.1"/>
    <property type="molecule type" value="Genomic_DNA"/>
</dbReference>